<dbReference type="EMBL" id="BMNG01000001">
    <property type="protein sequence ID" value="GGO34847.1"/>
    <property type="molecule type" value="Genomic_DNA"/>
</dbReference>
<accession>A0ABQ2LKN3</accession>
<dbReference type="Proteomes" id="UP000656881">
    <property type="component" value="Unassembled WGS sequence"/>
</dbReference>
<comment type="caution">
    <text evidence="1">The sequence shown here is derived from an EMBL/GenBank/DDBJ whole genome shotgun (WGS) entry which is preliminary data.</text>
</comment>
<name>A0ABQ2LKN3_9ACTN</name>
<reference evidence="2" key="1">
    <citation type="journal article" date="2019" name="Int. J. Syst. Evol. Microbiol.">
        <title>The Global Catalogue of Microorganisms (GCM) 10K type strain sequencing project: providing services to taxonomists for standard genome sequencing and annotation.</title>
        <authorList>
            <consortium name="The Broad Institute Genomics Platform"/>
            <consortium name="The Broad Institute Genome Sequencing Center for Infectious Disease"/>
            <person name="Wu L."/>
            <person name="Ma J."/>
        </authorList>
    </citation>
    <scope>NUCLEOTIDE SEQUENCE [LARGE SCALE GENOMIC DNA]</scope>
    <source>
        <strain evidence="2">CGMCC 4.7349</strain>
    </source>
</reference>
<gene>
    <name evidence="1" type="ORF">GCM10012286_04590</name>
</gene>
<evidence type="ECO:0000313" key="2">
    <source>
        <dbReference type="Proteomes" id="UP000656881"/>
    </source>
</evidence>
<evidence type="ECO:0000313" key="1">
    <source>
        <dbReference type="EMBL" id="GGO34847.1"/>
    </source>
</evidence>
<dbReference type="PROSITE" id="PS51257">
    <property type="entry name" value="PROKAR_LIPOPROTEIN"/>
    <property type="match status" value="1"/>
</dbReference>
<protein>
    <recommendedName>
        <fullName evidence="3">Nuclear transport factor 2 family protein</fullName>
    </recommendedName>
</protein>
<organism evidence="1 2">
    <name type="scientific">Streptomyces lasiicapitis</name>
    <dbReference type="NCBI Taxonomy" id="1923961"/>
    <lineage>
        <taxon>Bacteria</taxon>
        <taxon>Bacillati</taxon>
        <taxon>Actinomycetota</taxon>
        <taxon>Actinomycetes</taxon>
        <taxon>Kitasatosporales</taxon>
        <taxon>Streptomycetaceae</taxon>
        <taxon>Streptomyces</taxon>
    </lineage>
</organism>
<proteinExistence type="predicted"/>
<sequence>MSLGRRPRSSPGGLVPGAAAVAAALLCVPLLTACTGDGGERLSRAETARLTAIADAYLQLRADAVTATARDAHPLPRPARLTPAFARRTADDLGQLTKTGREVQRLDGGYGRAQVDTDPQTATRRGDTVTLEAMEHAKLHPPADQPDAPVEEYAVSHILTFTRSASGEWLLDGDRPEDCGWLAPVTQVCGDPA</sequence>
<evidence type="ECO:0008006" key="3">
    <source>
        <dbReference type="Google" id="ProtNLM"/>
    </source>
</evidence>
<keyword evidence="2" id="KW-1185">Reference proteome</keyword>